<gene>
    <name evidence="2" type="primary">mazG</name>
    <name evidence="2" type="ordered locus">XALc_2209</name>
</gene>
<dbReference type="AlphaFoldDB" id="D2UEU5"/>
<dbReference type="eggNOG" id="COG3956">
    <property type="taxonomic scope" value="Bacteria"/>
</dbReference>
<name>D2UEU5_XANAP</name>
<dbReference type="Pfam" id="PF03819">
    <property type="entry name" value="MazG"/>
    <property type="match status" value="2"/>
</dbReference>
<dbReference type="InterPro" id="IPR048015">
    <property type="entry name" value="NTP-PPase_MazG-like_N"/>
</dbReference>
<dbReference type="InterPro" id="IPR011551">
    <property type="entry name" value="NTP_PyrPHydrolase_MazG"/>
</dbReference>
<evidence type="ECO:0000313" key="2">
    <source>
        <dbReference type="EMBL" id="CBA16691.1"/>
    </source>
</evidence>
<dbReference type="InterPro" id="IPR004518">
    <property type="entry name" value="MazG-like_dom"/>
</dbReference>
<accession>D2UEU5</accession>
<dbReference type="STRING" id="380358.XALC_2209"/>
<dbReference type="GO" id="GO:0046047">
    <property type="term" value="P:TTP catabolic process"/>
    <property type="evidence" value="ECO:0007669"/>
    <property type="project" value="TreeGrafter"/>
</dbReference>
<feature type="domain" description="NTP pyrophosphohydrolase MazG-like" evidence="1">
    <location>
        <begin position="31"/>
        <end position="104"/>
    </location>
</feature>
<keyword evidence="2" id="KW-0378">Hydrolase</keyword>
<dbReference type="FunFam" id="1.10.287.1080:FF:000001">
    <property type="entry name" value="Nucleoside triphosphate pyrophosphohydrolase"/>
    <property type="match status" value="1"/>
</dbReference>
<feature type="domain" description="NTP pyrophosphohydrolase MazG-like" evidence="1">
    <location>
        <begin position="169"/>
        <end position="234"/>
    </location>
</feature>
<dbReference type="GO" id="GO:0046076">
    <property type="term" value="P:dTTP catabolic process"/>
    <property type="evidence" value="ECO:0007669"/>
    <property type="project" value="TreeGrafter"/>
</dbReference>
<dbReference type="NCBIfam" id="NF007113">
    <property type="entry name" value="PRK09562.1"/>
    <property type="match status" value="1"/>
</dbReference>
<keyword evidence="3" id="KW-1185">Reference proteome</keyword>
<dbReference type="GO" id="GO:0047429">
    <property type="term" value="F:nucleoside triphosphate diphosphatase activity"/>
    <property type="evidence" value="ECO:0007669"/>
    <property type="project" value="InterPro"/>
</dbReference>
<dbReference type="EMBL" id="FP565176">
    <property type="protein sequence ID" value="CBA16691.1"/>
    <property type="molecule type" value="Genomic_DNA"/>
</dbReference>
<dbReference type="GO" id="GO:0046081">
    <property type="term" value="P:dUTP catabolic process"/>
    <property type="evidence" value="ECO:0007669"/>
    <property type="project" value="TreeGrafter"/>
</dbReference>
<dbReference type="GO" id="GO:0006950">
    <property type="term" value="P:response to stress"/>
    <property type="evidence" value="ECO:0007669"/>
    <property type="project" value="UniProtKB-ARBA"/>
</dbReference>
<protein>
    <submittedName>
        <fullName evidence="2">Putative nucleoside triphosphate pyrophosphohydrolase protein</fullName>
    </submittedName>
</protein>
<dbReference type="NCBIfam" id="TIGR00444">
    <property type="entry name" value="mazG"/>
    <property type="match status" value="1"/>
</dbReference>
<dbReference type="KEGG" id="xal:XALC_2209"/>
<dbReference type="PANTHER" id="PTHR30522:SF0">
    <property type="entry name" value="NUCLEOSIDE TRIPHOSPHATE PYROPHOSPHOHYDROLASE"/>
    <property type="match status" value="1"/>
</dbReference>
<dbReference type="RefSeq" id="WP_012916691.1">
    <property type="nucleotide sequence ID" value="NC_013722.1"/>
</dbReference>
<dbReference type="GO" id="GO:0046052">
    <property type="term" value="P:UTP catabolic process"/>
    <property type="evidence" value="ECO:0007669"/>
    <property type="project" value="TreeGrafter"/>
</dbReference>
<reference evidence="2 3" key="1">
    <citation type="journal article" date="2009" name="BMC Genomics">
        <title>The complete genome sequence of Xanthomonas albilineans provides new insights into the reductive genome evolution of the xylem-limited Xanthomonadaceae.</title>
        <authorList>
            <person name="Pieretti I."/>
            <person name="Royer M."/>
            <person name="Barbe V."/>
            <person name="Carrere S."/>
            <person name="Koebnik R."/>
            <person name="Cociancich S."/>
            <person name="Couloux A."/>
            <person name="Darrasse A."/>
            <person name="Gouzy J."/>
            <person name="Jacques M.A."/>
            <person name="Lauber E."/>
            <person name="Manceau C."/>
            <person name="Mangenot S."/>
            <person name="Poussier S."/>
            <person name="Segurens B."/>
            <person name="Szurek B."/>
            <person name="Verdier V."/>
            <person name="Arlat M."/>
            <person name="Rott P."/>
        </authorList>
    </citation>
    <scope>NUCLEOTIDE SEQUENCE [LARGE SCALE GENOMIC DNA]</scope>
    <source>
        <strain evidence="3">GPE PC73 / CFBP 7063</strain>
    </source>
</reference>
<dbReference type="SUPFAM" id="SSF101386">
    <property type="entry name" value="all-alpha NTP pyrophosphatases"/>
    <property type="match status" value="2"/>
</dbReference>
<dbReference type="GO" id="GO:0046061">
    <property type="term" value="P:dATP catabolic process"/>
    <property type="evidence" value="ECO:0007669"/>
    <property type="project" value="TreeGrafter"/>
</dbReference>
<dbReference type="PANTHER" id="PTHR30522">
    <property type="entry name" value="NUCLEOSIDE TRIPHOSPHATE PYROPHOSPHOHYDROLASE"/>
    <property type="match status" value="1"/>
</dbReference>
<dbReference type="Proteomes" id="UP000001890">
    <property type="component" value="Chromosome"/>
</dbReference>
<evidence type="ECO:0000259" key="1">
    <source>
        <dbReference type="Pfam" id="PF03819"/>
    </source>
</evidence>
<proteinExistence type="predicted"/>
<evidence type="ECO:0000313" key="3">
    <source>
        <dbReference type="Proteomes" id="UP000001890"/>
    </source>
</evidence>
<dbReference type="CDD" id="cd11528">
    <property type="entry name" value="NTP-PPase_MazG_Nterm"/>
    <property type="match status" value="1"/>
</dbReference>
<organism evidence="2 3">
    <name type="scientific">Xanthomonas albilineans (strain GPE PC73 / CFBP 7063)</name>
    <dbReference type="NCBI Taxonomy" id="380358"/>
    <lineage>
        <taxon>Bacteria</taxon>
        <taxon>Pseudomonadati</taxon>
        <taxon>Pseudomonadota</taxon>
        <taxon>Gammaproteobacteria</taxon>
        <taxon>Lysobacterales</taxon>
        <taxon>Lysobacteraceae</taxon>
        <taxon>Xanthomonas</taxon>
    </lineage>
</organism>
<dbReference type="GO" id="GO:0006203">
    <property type="term" value="P:dGTP catabolic process"/>
    <property type="evidence" value="ECO:0007669"/>
    <property type="project" value="TreeGrafter"/>
</dbReference>
<dbReference type="InterPro" id="IPR048011">
    <property type="entry name" value="NTP-PPase_MazG-like_C"/>
</dbReference>
<dbReference type="Gene3D" id="1.10.287.1080">
    <property type="entry name" value="MazG-like"/>
    <property type="match status" value="2"/>
</dbReference>
<sequence>MPPARDDLSALLDIMARLRDPAQGCPWDLQQDFASIAAYTIEEAYEVADAIDRQDLAGLKDELGDLLLQVVFHAQMAHEQGAFGFDAVVAAICDKMVRRHPHVFGDSPVANAAEQTRRWEQIKRAERAAAGEPDTSALAGIARGLPEWQRALKLQTRAARIGFDWPGPEAVLDKVREEMEEVRAELAHAATEDHQARLQDEIGDLLFVCVHLARHAQIDPGAALRHANLKFERRFRAMERLAQQDGTVLDGLSPQRQEAYWQAAKREERDAAQ</sequence>
<dbReference type="CDD" id="cd11529">
    <property type="entry name" value="NTP-PPase_MazG_Cterm"/>
    <property type="match status" value="1"/>
</dbReference>